<dbReference type="EMBL" id="LC074710">
    <property type="protein sequence ID" value="BAU19342.1"/>
    <property type="molecule type" value="mRNA"/>
</dbReference>
<gene>
    <name evidence="7" type="primary">CEP</name>
</gene>
<evidence type="ECO:0000313" key="7">
    <source>
        <dbReference type="EMBL" id="BAU19342.1"/>
    </source>
</evidence>
<evidence type="ECO:0000256" key="3">
    <source>
        <dbReference type="ARBA" id="ARBA00023235"/>
    </source>
</evidence>
<organism evidence="7">
    <name type="scientific">Leptochilus ellipticus</name>
    <dbReference type="NCBI Taxonomy" id="493389"/>
    <lineage>
        <taxon>Eukaryota</taxon>
        <taxon>Viridiplantae</taxon>
        <taxon>Streptophyta</taxon>
        <taxon>Embryophyta</taxon>
        <taxon>Tracheophyta</taxon>
        <taxon>Polypodiopsida</taxon>
        <taxon>Polypodiidae</taxon>
        <taxon>Polypodiales</taxon>
        <taxon>Polypodiineae</taxon>
        <taxon>Polypodiaceae</taxon>
        <taxon>Microsoroideae</taxon>
        <taxon>Leptochilus</taxon>
    </lineage>
</organism>
<dbReference type="GO" id="GO:0005811">
    <property type="term" value="C:lipid droplet"/>
    <property type="evidence" value="ECO:0007669"/>
    <property type="project" value="InterPro"/>
</dbReference>
<dbReference type="AlphaFoldDB" id="A0A0T7AQB1"/>
<dbReference type="InterPro" id="IPR008930">
    <property type="entry name" value="Terpenoid_cyclase/PrenylTrfase"/>
</dbReference>
<dbReference type="EC" id="5.4.99.-" evidence="4"/>
<comment type="similarity">
    <text evidence="1 4">Belongs to the terpene cyclase/mutase family.</text>
</comment>
<sequence>MALPYNQDLQNNIIAGDEAADGCKLGAADSRPVPSVEEAIKRTQNLLLGQQFPEGYWWGDHEANVTVATHTVLLYKILGIEEKYPMHKFERYLRRTQCSHGGWELSYGDGGYLSATIEAYIALRLVNVPRSDPALTKALQVILDGGGVTKARIFTKLYLALLGCFDWTGLPSLPPWLILFPAWFLSSIYETGCWARGSVVPLTVIFDKKPVFKVSPEVSFDELYAEGRVQACKALPFSGDWTSNFFIMVDRILKMMERFGIVPFRQRCFREAEKWLLERLEPESGGLVGIYAPMFYSVVCMRTLGYEVTDPVVQRALLGFKLFTIETADECWVQSSVSPVWDTAFIVRALVESGIPPDHPALQKAGQWLLQKQILKHGDWAFKAGSGQLAGGWPFQFHNRWYPDVDDSAAVVMALDCIKLPDEDVKNGAMARCLKWISVMQSRSGGWASFDKNAAGQHWINSTPFSDIKAMLDSSTSDVSARVLEMVGRLKLDPSTAGTPASRQRSVLVALMTPEAIARGLAYLRREQEEEGCWWGRWGVNYIYGTCGALMALSLVAPTTHEEEIARGAKWLVQVQNRPGSNNKLVLHGPQDGGWGETCLSYNDPALKGQSDTSTASQTAWALRGLLAAGDALGKYEVEALEQGIQYLLATQRKDGSWHESQFTGCGFPMHFYLKYHYYAQHFPLSALARYRTRILQSSHTN</sequence>
<proteinExistence type="evidence at transcript level"/>
<dbReference type="PANTHER" id="PTHR11764:SF20">
    <property type="entry name" value="LANOSTEROL SYNTHASE"/>
    <property type="match status" value="1"/>
</dbReference>
<dbReference type="NCBIfam" id="TIGR01507">
    <property type="entry name" value="hopene_cyclase"/>
    <property type="match status" value="1"/>
</dbReference>
<protein>
    <recommendedName>
        <fullName evidence="4">Terpene cyclase/mutase family member</fullName>
        <ecNumber evidence="4">5.4.99.-</ecNumber>
    </recommendedName>
</protein>
<dbReference type="NCBIfam" id="TIGR01787">
    <property type="entry name" value="squalene_cyclas"/>
    <property type="match status" value="1"/>
</dbReference>
<name>A0A0T7AQB1_9MONI</name>
<keyword evidence="3 4" id="KW-0413">Isomerase</keyword>
<dbReference type="InterPro" id="IPR032697">
    <property type="entry name" value="SQ_cyclase_N"/>
</dbReference>
<feature type="domain" description="Squalene cyclase N-terminal" evidence="6">
    <location>
        <begin position="40"/>
        <end position="328"/>
    </location>
</feature>
<dbReference type="GO" id="GO:0016104">
    <property type="term" value="P:triterpenoid biosynthetic process"/>
    <property type="evidence" value="ECO:0007669"/>
    <property type="project" value="InterPro"/>
</dbReference>
<feature type="domain" description="Squalene cyclase C-terminal" evidence="5">
    <location>
        <begin position="337"/>
        <end position="692"/>
    </location>
</feature>
<keyword evidence="2" id="KW-0677">Repeat</keyword>
<dbReference type="Pfam" id="PF13249">
    <property type="entry name" value="SQHop_cyclase_N"/>
    <property type="match status" value="1"/>
</dbReference>
<evidence type="ECO:0000256" key="2">
    <source>
        <dbReference type="ARBA" id="ARBA00022737"/>
    </source>
</evidence>
<reference evidence="7" key="1">
    <citation type="submission" date="2015-08" db="EMBL/GenBank/DDBJ databases">
        <title>Migrated hopene synthases from Colysis pothifolia and identification of a migration switch controlling the number of 1,2-hydride and methyl shifts.</title>
        <authorList>
            <person name="Shinozaki J."/>
        </authorList>
    </citation>
    <scope>NUCLEOTIDE SEQUENCE</scope>
</reference>
<dbReference type="InterPro" id="IPR006400">
    <property type="entry name" value="Hopene-cyclase"/>
</dbReference>
<accession>A0A0T7AQB1</accession>
<dbReference type="PANTHER" id="PTHR11764">
    <property type="entry name" value="TERPENE CYCLASE/MUTASE FAMILY MEMBER"/>
    <property type="match status" value="1"/>
</dbReference>
<dbReference type="Gene3D" id="1.50.10.20">
    <property type="match status" value="2"/>
</dbReference>
<evidence type="ECO:0000256" key="4">
    <source>
        <dbReference type="RuleBase" id="RU362003"/>
    </source>
</evidence>
<evidence type="ECO:0000256" key="1">
    <source>
        <dbReference type="ARBA" id="ARBA00009755"/>
    </source>
</evidence>
<dbReference type="SUPFAM" id="SSF48239">
    <property type="entry name" value="Terpenoid cyclases/Protein prenyltransferases"/>
    <property type="match status" value="2"/>
</dbReference>
<dbReference type="Pfam" id="PF13243">
    <property type="entry name" value="SQHop_cyclase_C"/>
    <property type="match status" value="1"/>
</dbReference>
<evidence type="ECO:0000259" key="5">
    <source>
        <dbReference type="Pfam" id="PF13243"/>
    </source>
</evidence>
<dbReference type="SFLD" id="SFLDG01016">
    <property type="entry name" value="Prenyltransferase_Like_2"/>
    <property type="match status" value="1"/>
</dbReference>
<dbReference type="GO" id="GO:0016866">
    <property type="term" value="F:intramolecular transferase activity"/>
    <property type="evidence" value="ECO:0007669"/>
    <property type="project" value="InterPro"/>
</dbReference>
<dbReference type="InterPro" id="IPR032696">
    <property type="entry name" value="SQ_cyclase_C"/>
</dbReference>
<evidence type="ECO:0000259" key="6">
    <source>
        <dbReference type="Pfam" id="PF13249"/>
    </source>
</evidence>
<dbReference type="InterPro" id="IPR018333">
    <property type="entry name" value="Squalene_cyclase"/>
</dbReference>